<keyword evidence="2 4" id="KW-0808">Transferase</keyword>
<dbReference type="PATRIC" id="fig|1423792.3.peg.1199"/>
<dbReference type="SUPFAM" id="SSF53335">
    <property type="entry name" value="S-adenosyl-L-methionine-dependent methyltransferases"/>
    <property type="match status" value="1"/>
</dbReference>
<dbReference type="InterPro" id="IPR050362">
    <property type="entry name" value="Cation-dep_OMT"/>
</dbReference>
<name>A0A0R1MUV2_9LACO</name>
<proteinExistence type="predicted"/>
<dbReference type="AlphaFoldDB" id="A0A0R1MUV2"/>
<reference evidence="4 5" key="1">
    <citation type="journal article" date="2015" name="Genome Announc.">
        <title>Expanding the biotechnology potential of lactobacilli through comparative genomics of 213 strains and associated genera.</title>
        <authorList>
            <person name="Sun Z."/>
            <person name="Harris H.M."/>
            <person name="McCann A."/>
            <person name="Guo C."/>
            <person name="Argimon S."/>
            <person name="Zhang W."/>
            <person name="Yang X."/>
            <person name="Jeffery I.B."/>
            <person name="Cooney J.C."/>
            <person name="Kagawa T.F."/>
            <person name="Liu W."/>
            <person name="Song Y."/>
            <person name="Salvetti E."/>
            <person name="Wrobel A."/>
            <person name="Rasinkangas P."/>
            <person name="Parkhill J."/>
            <person name="Rea M.C."/>
            <person name="O'Sullivan O."/>
            <person name="Ritari J."/>
            <person name="Douillard F.P."/>
            <person name="Paul Ross R."/>
            <person name="Yang R."/>
            <person name="Briner A.E."/>
            <person name="Felis G.E."/>
            <person name="de Vos W.M."/>
            <person name="Barrangou R."/>
            <person name="Klaenhammer T.R."/>
            <person name="Caufield P.W."/>
            <person name="Cui Y."/>
            <person name="Zhang H."/>
            <person name="O'Toole P.W."/>
        </authorList>
    </citation>
    <scope>NUCLEOTIDE SEQUENCE [LARGE SCALE GENOMIC DNA]</scope>
    <source>
        <strain evidence="4 5">DSM 12744</strain>
    </source>
</reference>
<keyword evidence="1 4" id="KW-0489">Methyltransferase</keyword>
<dbReference type="GO" id="GO:0008171">
    <property type="term" value="F:O-methyltransferase activity"/>
    <property type="evidence" value="ECO:0007669"/>
    <property type="project" value="InterPro"/>
</dbReference>
<evidence type="ECO:0000256" key="2">
    <source>
        <dbReference type="ARBA" id="ARBA00022679"/>
    </source>
</evidence>
<dbReference type="GO" id="GO:0008757">
    <property type="term" value="F:S-adenosylmethionine-dependent methyltransferase activity"/>
    <property type="evidence" value="ECO:0007669"/>
    <property type="project" value="TreeGrafter"/>
</dbReference>
<dbReference type="PANTHER" id="PTHR10509">
    <property type="entry name" value="O-METHYLTRANSFERASE-RELATED"/>
    <property type="match status" value="1"/>
</dbReference>
<dbReference type="Pfam" id="PF01596">
    <property type="entry name" value="Methyltransf_3"/>
    <property type="match status" value="1"/>
</dbReference>
<evidence type="ECO:0000256" key="1">
    <source>
        <dbReference type="ARBA" id="ARBA00022603"/>
    </source>
</evidence>
<organism evidence="4 5">
    <name type="scientific">Schleiferilactobacillus perolens DSM 12744</name>
    <dbReference type="NCBI Taxonomy" id="1423792"/>
    <lineage>
        <taxon>Bacteria</taxon>
        <taxon>Bacillati</taxon>
        <taxon>Bacillota</taxon>
        <taxon>Bacilli</taxon>
        <taxon>Lactobacillales</taxon>
        <taxon>Lactobacillaceae</taxon>
        <taxon>Schleiferilactobacillus</taxon>
    </lineage>
</organism>
<dbReference type="InterPro" id="IPR002935">
    <property type="entry name" value="SAM_O-MeTrfase"/>
</dbReference>
<dbReference type="OrthoDB" id="9799672at2"/>
<protein>
    <submittedName>
        <fullName evidence="4">O-methyltransferase family protein</fullName>
    </submittedName>
</protein>
<evidence type="ECO:0000256" key="3">
    <source>
        <dbReference type="ARBA" id="ARBA00022691"/>
    </source>
</evidence>
<gene>
    <name evidence="4" type="ORF">FD09_GL001179</name>
</gene>
<dbReference type="PROSITE" id="PS51682">
    <property type="entry name" value="SAM_OMT_I"/>
    <property type="match status" value="1"/>
</dbReference>
<dbReference type="EMBL" id="AZEC01000019">
    <property type="protein sequence ID" value="KRL08805.1"/>
    <property type="molecule type" value="Genomic_DNA"/>
</dbReference>
<dbReference type="CDD" id="cd02440">
    <property type="entry name" value="AdoMet_MTases"/>
    <property type="match status" value="1"/>
</dbReference>
<dbReference type="Proteomes" id="UP000051330">
    <property type="component" value="Unassembled WGS sequence"/>
</dbReference>
<sequence length="228" mass="25354">MHNEMLHHPAIPVPLRNFLRSHGQPLPAPLAELETSARDRDVPIIPHETVDYFQTWFRQVHPTSVLELGTAIGFSALLFSHLMGSQGKVSTIERAPTMIDHARANLAQYDHHHQITMLTGDATDILSTLTDTYDVAFMDSAKAQYIHQLPAVLARVKVGGTVFIDDVLQGGTVFSPETEIPHRLKGIHRNLRQLLDSVFAEPDLTATLIPLGDGLLMMTKNADKAYHF</sequence>
<accession>A0A0R1MUV2</accession>
<evidence type="ECO:0000313" key="5">
    <source>
        <dbReference type="Proteomes" id="UP000051330"/>
    </source>
</evidence>
<keyword evidence="3" id="KW-0949">S-adenosyl-L-methionine</keyword>
<keyword evidence="5" id="KW-1185">Reference proteome</keyword>
<dbReference type="Gene3D" id="3.40.50.150">
    <property type="entry name" value="Vaccinia Virus protein VP39"/>
    <property type="match status" value="1"/>
</dbReference>
<evidence type="ECO:0000313" key="4">
    <source>
        <dbReference type="EMBL" id="KRL08805.1"/>
    </source>
</evidence>
<dbReference type="GO" id="GO:0032259">
    <property type="term" value="P:methylation"/>
    <property type="evidence" value="ECO:0007669"/>
    <property type="project" value="UniProtKB-KW"/>
</dbReference>
<dbReference type="PANTHER" id="PTHR10509:SF14">
    <property type="entry name" value="CAFFEOYL-COA O-METHYLTRANSFERASE 3-RELATED"/>
    <property type="match status" value="1"/>
</dbReference>
<dbReference type="STRING" id="1423792.FD09_GL001179"/>
<comment type="caution">
    <text evidence="4">The sequence shown here is derived from an EMBL/GenBank/DDBJ whole genome shotgun (WGS) entry which is preliminary data.</text>
</comment>
<dbReference type="RefSeq" id="WP_057822314.1">
    <property type="nucleotide sequence ID" value="NZ_AZEC01000019.1"/>
</dbReference>
<dbReference type="InterPro" id="IPR029063">
    <property type="entry name" value="SAM-dependent_MTases_sf"/>
</dbReference>